<feature type="coiled-coil region" evidence="1">
    <location>
        <begin position="164"/>
        <end position="219"/>
    </location>
</feature>
<dbReference type="AlphaFoldDB" id="A0A8H6UTW0"/>
<feature type="compositionally biased region" description="Polar residues" evidence="2">
    <location>
        <begin position="117"/>
        <end position="126"/>
    </location>
</feature>
<organism evidence="3 4">
    <name type="scientific">Aspergillus felis</name>
    <dbReference type="NCBI Taxonomy" id="1287682"/>
    <lineage>
        <taxon>Eukaryota</taxon>
        <taxon>Fungi</taxon>
        <taxon>Dikarya</taxon>
        <taxon>Ascomycota</taxon>
        <taxon>Pezizomycotina</taxon>
        <taxon>Eurotiomycetes</taxon>
        <taxon>Eurotiomycetidae</taxon>
        <taxon>Eurotiales</taxon>
        <taxon>Aspergillaceae</taxon>
        <taxon>Aspergillus</taxon>
        <taxon>Aspergillus subgen. Fumigati</taxon>
    </lineage>
</organism>
<name>A0A8H6UTW0_9EURO</name>
<protein>
    <submittedName>
        <fullName evidence="3">Uncharacterized protein</fullName>
    </submittedName>
</protein>
<feature type="region of interest" description="Disordered" evidence="2">
    <location>
        <begin position="99"/>
        <end position="136"/>
    </location>
</feature>
<evidence type="ECO:0000313" key="4">
    <source>
        <dbReference type="Proteomes" id="UP000654922"/>
    </source>
</evidence>
<accession>A0A8H6UTW0</accession>
<evidence type="ECO:0000313" key="3">
    <source>
        <dbReference type="EMBL" id="KAF7166707.1"/>
    </source>
</evidence>
<keyword evidence="1" id="KW-0175">Coiled coil</keyword>
<dbReference type="EMBL" id="JACBAE010001299">
    <property type="protein sequence ID" value="KAF7166707.1"/>
    <property type="molecule type" value="Genomic_DNA"/>
</dbReference>
<proteinExistence type="predicted"/>
<gene>
    <name evidence="3" type="ORF">CNMCM5623_000251</name>
</gene>
<reference evidence="3" key="1">
    <citation type="submission" date="2020-06" db="EMBL/GenBank/DDBJ databases">
        <title>Draft genome sequences of strains closely related to Aspergillus parafelis and Aspergillus hiratsukae.</title>
        <authorList>
            <person name="Dos Santos R.A.C."/>
            <person name="Rivero-Menendez O."/>
            <person name="Steenwyk J.L."/>
            <person name="Mead M.E."/>
            <person name="Goldman G.H."/>
            <person name="Alastruey-Izquierdo A."/>
            <person name="Rokas A."/>
        </authorList>
    </citation>
    <scope>NUCLEOTIDE SEQUENCE</scope>
    <source>
        <strain evidence="3">CNM-CM5623</strain>
    </source>
</reference>
<sequence>MVSAGRNEQILVFFNTLRRIIQSDKRHPIAPGELRRRSQTGIIPAGLFEKSHSPVHDRDQLLIYRVFYPIKWNDTSDPMTSEDRTKNMHIDCELLRRIRPSRGQQPSPVSVNHRRPTQTARSNQQGVCAEPRDSRRIENAPLSRTEAEYIWMIKEKDACIQKLRAEYIESVREYEARIADYTRRIEEQERHITALEQDRTNLEKDLDILRNERQRLESVALVAQEGALKAMAKGGHVPKEDRVIRDELARLQDAVRQWARKYAVEAMSDIDSVPSQQKDQVIKHLKGYCIQTEWSIFVRNAHIPVNKIPFVLVEALLAKHIFGQMFMDPFFLFPESSDDSTLPGRANMRLLYDAMNQADQAKAHMWRSQIISVLSDTMQSRLQEFTRVWMNAFLRSPAQLLLRTIADEPSLRTRNAELQKLYQRAGKLALSLWAQRASIKCYGLSQLQTFSSSSPMMSAHRLHQLDEDDECLDGQSVLACMQPGVLAFGNESGENYETSKVWASAVVLVAGDE</sequence>
<evidence type="ECO:0000256" key="2">
    <source>
        <dbReference type="SAM" id="MobiDB-lite"/>
    </source>
</evidence>
<evidence type="ECO:0000256" key="1">
    <source>
        <dbReference type="SAM" id="Coils"/>
    </source>
</evidence>
<dbReference type="Proteomes" id="UP000654922">
    <property type="component" value="Unassembled WGS sequence"/>
</dbReference>
<comment type="caution">
    <text evidence="3">The sequence shown here is derived from an EMBL/GenBank/DDBJ whole genome shotgun (WGS) entry which is preliminary data.</text>
</comment>
<dbReference type="OrthoDB" id="4156714at2759"/>